<dbReference type="RefSeq" id="WP_115090741.1">
    <property type="nucleotide sequence ID" value="NZ_CP068107.1"/>
</dbReference>
<gene>
    <name evidence="1" type="ORF">NCTC11179_01429</name>
</gene>
<dbReference type="EMBL" id="UGQL01000001">
    <property type="protein sequence ID" value="STZ27891.1"/>
    <property type="molecule type" value="Genomic_DNA"/>
</dbReference>
<evidence type="ECO:0000313" key="2">
    <source>
        <dbReference type="Proteomes" id="UP000255024"/>
    </source>
</evidence>
<dbReference type="Proteomes" id="UP000255024">
    <property type="component" value="Unassembled WGS sequence"/>
</dbReference>
<proteinExistence type="predicted"/>
<evidence type="ECO:0000313" key="1">
    <source>
        <dbReference type="EMBL" id="STZ27891.1"/>
    </source>
</evidence>
<dbReference type="AlphaFoldDB" id="A0A378RNM8"/>
<dbReference type="GO" id="GO:0005975">
    <property type="term" value="P:carbohydrate metabolic process"/>
    <property type="evidence" value="ECO:0007669"/>
    <property type="project" value="UniProtKB-ARBA"/>
</dbReference>
<dbReference type="GO" id="GO:0004553">
    <property type="term" value="F:hydrolase activity, hydrolyzing O-glycosyl compounds"/>
    <property type="evidence" value="ECO:0007669"/>
    <property type="project" value="UniProtKB-ARBA"/>
</dbReference>
<keyword evidence="2" id="KW-1185">Reference proteome</keyword>
<name>A0A378RNM8_MYROD</name>
<protein>
    <submittedName>
        <fullName evidence="1">CshA-type fibril repeat</fullName>
    </submittedName>
</protein>
<dbReference type="SUPFAM" id="SSF49899">
    <property type="entry name" value="Concanavalin A-like lectins/glucanases"/>
    <property type="match status" value="1"/>
</dbReference>
<dbReference type="InterPro" id="IPR013320">
    <property type="entry name" value="ConA-like_dom_sf"/>
</dbReference>
<dbReference type="Gene3D" id="2.60.120.200">
    <property type="match status" value="1"/>
</dbReference>
<accession>A0A378RNM8</accession>
<sequence length="504" mass="56173">MKKNKKLQIKFTLLGFSLLHSVIFYAQFPYFTSGQNATDFQLISESKPGLVRFYQYGVKLTQDRNEFSGVYLKNLSFTTQKGFILEFEYAFDIGNTENGKYGDGLTMILFDARESTPKTGDRGGALGYAYTKTGANRNEPGFTKGIFGLGLDAFGNYKRIKQASDEIRNGITTNEDGNFIVLRGPYSPEHASEGYPVLFAIGTQKNTNLYLDTNTGEAISKQKGFKGKRFNLRSNALNAKPGEVGYRKIRIAFVPGIDDFSQQQGFFVFVDNVSGVNNSSVIRDYFIPISGNIKYQEQVIRNAVGEAETRDLAINIPTAMKMGFTASTGGAFMRSHVRNITVSLPFSPIVQDITIPDVIRSREFVCTPLYSAVGYDTNSYSVLNPPSPSTMFLDFASFRFKVFNATTKTYEVNSDPFHLAVRNVGDFTYDKDTGEVTFTPVQGYNGTSHTFYYDIKNKKPTTGVNIGAEEYRSTTASVTLNFTDEIPLYRNPPLLVNKGVKKVK</sequence>
<reference evidence="1 2" key="1">
    <citation type="submission" date="2018-06" db="EMBL/GenBank/DDBJ databases">
        <authorList>
            <consortium name="Pathogen Informatics"/>
            <person name="Doyle S."/>
        </authorList>
    </citation>
    <scope>NUCLEOTIDE SEQUENCE [LARGE SCALE GENOMIC DNA]</scope>
    <source>
        <strain evidence="1 2">NCTC11179</strain>
    </source>
</reference>
<organism evidence="1 2">
    <name type="scientific">Myroides odoratus</name>
    <name type="common">Flavobacterium odoratum</name>
    <dbReference type="NCBI Taxonomy" id="256"/>
    <lineage>
        <taxon>Bacteria</taxon>
        <taxon>Pseudomonadati</taxon>
        <taxon>Bacteroidota</taxon>
        <taxon>Flavobacteriia</taxon>
        <taxon>Flavobacteriales</taxon>
        <taxon>Flavobacteriaceae</taxon>
        <taxon>Myroides</taxon>
    </lineage>
</organism>